<dbReference type="SUPFAM" id="SSF53335">
    <property type="entry name" value="S-adenosyl-L-methionine-dependent methyltransferases"/>
    <property type="match status" value="1"/>
</dbReference>
<reference evidence="7" key="1">
    <citation type="submission" date="2018-06" db="EMBL/GenBank/DDBJ databases">
        <authorList>
            <person name="Zhirakovskaya E."/>
        </authorList>
    </citation>
    <scope>NUCLEOTIDE SEQUENCE</scope>
</reference>
<evidence type="ECO:0000313" key="7">
    <source>
        <dbReference type="EMBL" id="VAX33451.1"/>
    </source>
</evidence>
<dbReference type="Pfam" id="PF03705">
    <property type="entry name" value="CheR_N"/>
    <property type="match status" value="1"/>
</dbReference>
<dbReference type="PIRSF" id="PIRSF000410">
    <property type="entry name" value="CheR"/>
    <property type="match status" value="1"/>
</dbReference>
<evidence type="ECO:0000256" key="4">
    <source>
        <dbReference type="ARBA" id="ARBA00022679"/>
    </source>
</evidence>
<dbReference type="SUPFAM" id="SSF47757">
    <property type="entry name" value="Chemotaxis receptor methyltransferase CheR, N-terminal domain"/>
    <property type="match status" value="1"/>
</dbReference>
<evidence type="ECO:0000256" key="1">
    <source>
        <dbReference type="ARBA" id="ARBA00001541"/>
    </source>
</evidence>
<dbReference type="AlphaFoldDB" id="A0A3B1D3V3"/>
<dbReference type="EMBL" id="UOGH01000296">
    <property type="protein sequence ID" value="VAX33451.1"/>
    <property type="molecule type" value="Genomic_DNA"/>
</dbReference>
<proteinExistence type="predicted"/>
<dbReference type="PRINTS" id="PR00996">
    <property type="entry name" value="CHERMTFRASE"/>
</dbReference>
<dbReference type="Pfam" id="PF01739">
    <property type="entry name" value="CheR"/>
    <property type="match status" value="1"/>
</dbReference>
<evidence type="ECO:0000256" key="2">
    <source>
        <dbReference type="ARBA" id="ARBA00012534"/>
    </source>
</evidence>
<dbReference type="EC" id="2.1.1.80" evidence="2"/>
<dbReference type="SMART" id="SM00138">
    <property type="entry name" value="MeTrc"/>
    <property type="match status" value="1"/>
</dbReference>
<comment type="catalytic activity">
    <reaction evidence="1">
        <text>L-glutamyl-[protein] + S-adenosyl-L-methionine = [protein]-L-glutamate 5-O-methyl ester + S-adenosyl-L-homocysteine</text>
        <dbReference type="Rhea" id="RHEA:24452"/>
        <dbReference type="Rhea" id="RHEA-COMP:10208"/>
        <dbReference type="Rhea" id="RHEA-COMP:10311"/>
        <dbReference type="ChEBI" id="CHEBI:29973"/>
        <dbReference type="ChEBI" id="CHEBI:57856"/>
        <dbReference type="ChEBI" id="CHEBI:59789"/>
        <dbReference type="ChEBI" id="CHEBI:82795"/>
        <dbReference type="EC" id="2.1.1.80"/>
    </reaction>
</comment>
<accession>A0A3B1D3V3</accession>
<dbReference type="Gene3D" id="3.40.50.150">
    <property type="entry name" value="Vaccinia Virus protein VP39"/>
    <property type="match status" value="1"/>
</dbReference>
<evidence type="ECO:0000256" key="5">
    <source>
        <dbReference type="ARBA" id="ARBA00022691"/>
    </source>
</evidence>
<dbReference type="InterPro" id="IPR050903">
    <property type="entry name" value="Bact_Chemotaxis_MeTrfase"/>
</dbReference>
<dbReference type="Gene3D" id="1.10.155.10">
    <property type="entry name" value="Chemotaxis receptor methyltransferase CheR, N-terminal domain"/>
    <property type="match status" value="1"/>
</dbReference>
<keyword evidence="3 7" id="KW-0489">Methyltransferase</keyword>
<dbReference type="GO" id="GO:0032259">
    <property type="term" value="P:methylation"/>
    <property type="evidence" value="ECO:0007669"/>
    <property type="project" value="UniProtKB-KW"/>
</dbReference>
<dbReference type="PANTHER" id="PTHR24422">
    <property type="entry name" value="CHEMOTAXIS PROTEIN METHYLTRANSFERASE"/>
    <property type="match status" value="1"/>
</dbReference>
<dbReference type="InterPro" id="IPR000780">
    <property type="entry name" value="CheR_MeTrfase"/>
</dbReference>
<dbReference type="InterPro" id="IPR022642">
    <property type="entry name" value="CheR_C"/>
</dbReference>
<protein>
    <recommendedName>
        <fullName evidence="2">protein-glutamate O-methyltransferase</fullName>
        <ecNumber evidence="2">2.1.1.80</ecNumber>
    </recommendedName>
</protein>
<dbReference type="InterPro" id="IPR022641">
    <property type="entry name" value="CheR_N"/>
</dbReference>
<evidence type="ECO:0000259" key="6">
    <source>
        <dbReference type="PROSITE" id="PS50123"/>
    </source>
</evidence>
<feature type="domain" description="CheR-type methyltransferase" evidence="6">
    <location>
        <begin position="3"/>
        <end position="283"/>
    </location>
</feature>
<keyword evidence="5" id="KW-0949">S-adenosyl-L-methionine</keyword>
<dbReference type="PROSITE" id="PS50123">
    <property type="entry name" value="CHER"/>
    <property type="match status" value="1"/>
</dbReference>
<name>A0A3B1D3V3_9ZZZZ</name>
<evidence type="ECO:0000256" key="3">
    <source>
        <dbReference type="ARBA" id="ARBA00022603"/>
    </source>
</evidence>
<organism evidence="7">
    <name type="scientific">hydrothermal vent metagenome</name>
    <dbReference type="NCBI Taxonomy" id="652676"/>
    <lineage>
        <taxon>unclassified sequences</taxon>
        <taxon>metagenomes</taxon>
        <taxon>ecological metagenomes</taxon>
    </lineage>
</organism>
<dbReference type="GO" id="GO:0008983">
    <property type="term" value="F:protein-glutamate O-methyltransferase activity"/>
    <property type="evidence" value="ECO:0007669"/>
    <property type="project" value="UniProtKB-EC"/>
</dbReference>
<keyword evidence="4 7" id="KW-0808">Transferase</keyword>
<dbReference type="InterPro" id="IPR036804">
    <property type="entry name" value="CheR_N_sf"/>
</dbReference>
<gene>
    <name evidence="7" type="ORF">MNBD_NITROSPIRAE02-991</name>
</gene>
<dbReference type="PANTHER" id="PTHR24422:SF10">
    <property type="entry name" value="CHEMOTAXIS PROTEIN METHYLTRANSFERASE 2"/>
    <property type="match status" value="1"/>
</dbReference>
<dbReference type="InterPro" id="IPR029063">
    <property type="entry name" value="SAM-dependent_MTases_sf"/>
</dbReference>
<dbReference type="InterPro" id="IPR026024">
    <property type="entry name" value="Chemotaxis_MeTrfase_CheR"/>
</dbReference>
<sequence>MFEKSEVHVLSDDVFRLLRDFIRDYSGIYFDDNARYLLEKRLTARLGINNINNYRDYYRYLLYDKKREDELAAVMDVLTVNETYFFREKNQLLSFSEEILPELRQRNRNSRKIRIWSAGCSTGEEPYTIGMLILESNLFNGWDIEILGSDINRRVLQAARKGIYRQNSFRSIEKYYVNKYFDPLPGGSFKILDKVKKLLNFGYLNLLDAVKMGFLGNMDVVFCRNALIYFDTPSRKKVVEGFYNVLPDGGYLLLGHAESLINMSTAFALKHLKHDLVYQKPESLSQRMVSCQKR</sequence>